<dbReference type="AlphaFoldDB" id="A0A6N9HEU9"/>
<evidence type="ECO:0000313" key="4">
    <source>
        <dbReference type="Proteomes" id="UP000448575"/>
    </source>
</evidence>
<name>A0A6N9HEU9_9BURK</name>
<sequence length="208" mass="22165">MFRSMLLAALLFPAIALADEQVRKLDAFYGINVKGPINVYVDVGKAQNVTISGRKEYLDKVSTVVEGGVLRVVYENTKKGSVTIKESDKLTVTVPALTSFRVLGAGESRVTNIHGERIDISFEGAGALHASGKVKLLRMKGQGVGQVDAKGLKAERADVNFAGMGDISVYASDTLNLIVEGMGNFTYYGNPKHLNKSVTGLGNISAGK</sequence>
<dbReference type="PANTHER" id="PTHR39200:SF1">
    <property type="entry name" value="AUTO-TRANSPORTER ADHESIN HEAD GIN DOMAIN-CONTAINING PROTEIN-RELATED"/>
    <property type="match status" value="1"/>
</dbReference>
<keyword evidence="4" id="KW-1185">Reference proteome</keyword>
<feature type="domain" description="Putative auto-transporter adhesin head GIN" evidence="2">
    <location>
        <begin position="28"/>
        <end position="191"/>
    </location>
</feature>
<reference evidence="3 4" key="1">
    <citation type="submission" date="2019-12" db="EMBL/GenBank/DDBJ databases">
        <title>Novel species isolated from a subtropical stream in China.</title>
        <authorList>
            <person name="Lu H."/>
        </authorList>
    </citation>
    <scope>NUCLEOTIDE SEQUENCE [LARGE SCALE GENOMIC DNA]</scope>
    <source>
        <strain evidence="3 4">DS3</strain>
    </source>
</reference>
<dbReference type="InterPro" id="IPR021255">
    <property type="entry name" value="DUF2807"/>
</dbReference>
<dbReference type="Pfam" id="PF10988">
    <property type="entry name" value="DUF2807"/>
    <property type="match status" value="1"/>
</dbReference>
<proteinExistence type="predicted"/>
<evidence type="ECO:0000259" key="2">
    <source>
        <dbReference type="Pfam" id="PF10988"/>
    </source>
</evidence>
<accession>A0A6N9HEU9</accession>
<dbReference type="Proteomes" id="UP000448575">
    <property type="component" value="Unassembled WGS sequence"/>
</dbReference>
<keyword evidence="1" id="KW-0732">Signal</keyword>
<comment type="caution">
    <text evidence="3">The sequence shown here is derived from an EMBL/GenBank/DDBJ whole genome shotgun (WGS) entry which is preliminary data.</text>
</comment>
<evidence type="ECO:0000256" key="1">
    <source>
        <dbReference type="SAM" id="SignalP"/>
    </source>
</evidence>
<organism evidence="3 4">
    <name type="scientific">Pseudoduganella guangdongensis</name>
    <dbReference type="NCBI Taxonomy" id="2692179"/>
    <lineage>
        <taxon>Bacteria</taxon>
        <taxon>Pseudomonadati</taxon>
        <taxon>Pseudomonadota</taxon>
        <taxon>Betaproteobacteria</taxon>
        <taxon>Burkholderiales</taxon>
        <taxon>Oxalobacteraceae</taxon>
        <taxon>Telluria group</taxon>
        <taxon>Pseudoduganella</taxon>
    </lineage>
</organism>
<dbReference type="Gene3D" id="2.160.20.120">
    <property type="match status" value="1"/>
</dbReference>
<evidence type="ECO:0000313" key="3">
    <source>
        <dbReference type="EMBL" id="MYN02108.1"/>
    </source>
</evidence>
<feature type="chain" id="PRO_5026810219" evidence="1">
    <location>
        <begin position="19"/>
        <end position="208"/>
    </location>
</feature>
<protein>
    <submittedName>
        <fullName evidence="3">DUF2807 domain-containing protein</fullName>
    </submittedName>
</protein>
<dbReference type="RefSeq" id="WP_161025111.1">
    <property type="nucleotide sequence ID" value="NZ_WWCJ01000005.1"/>
</dbReference>
<dbReference type="PANTHER" id="PTHR39200">
    <property type="entry name" value="HYPOTHETICAL EXPORTED PROTEIN"/>
    <property type="match status" value="1"/>
</dbReference>
<dbReference type="EMBL" id="WWCJ01000005">
    <property type="protein sequence ID" value="MYN02108.1"/>
    <property type="molecule type" value="Genomic_DNA"/>
</dbReference>
<gene>
    <name evidence="3" type="ORF">GTP41_08325</name>
</gene>
<feature type="signal peptide" evidence="1">
    <location>
        <begin position="1"/>
        <end position="18"/>
    </location>
</feature>